<sequence>MPYSYKAIIFDCDGVIVDTETISNDIFTSMLRQQGLDIDEKTLLEQFTGFTNEVTLKNAEKLLGKPLPDNFDTDYRKQFHDRIDKHLDTIEGVRELLEKIPCPIAMATNARRKEMNFKLNKIKLVEAFSTRFCVEDVANGKPAPDLYLKAAKALNINPKDCLVIEDSVAGITAGCAAGMKVLAYSGAISKEMQAAAGATACFDTMQELEVLLGL</sequence>
<keyword evidence="6" id="KW-1185">Reference proteome</keyword>
<dbReference type="PANTHER" id="PTHR46193:SF10">
    <property type="entry name" value="6-PHOSPHOGLUCONATE PHOSPHATASE"/>
    <property type="match status" value="1"/>
</dbReference>
<evidence type="ECO:0000313" key="5">
    <source>
        <dbReference type="EMBL" id="MBD5771838.1"/>
    </source>
</evidence>
<dbReference type="NCBIfam" id="TIGR01509">
    <property type="entry name" value="HAD-SF-IA-v3"/>
    <property type="match status" value="1"/>
</dbReference>
<keyword evidence="3" id="KW-0479">Metal-binding</keyword>
<keyword evidence="4" id="KW-0460">Magnesium</keyword>
<comment type="similarity">
    <text evidence="2">Belongs to the HAD-like hydrolase superfamily. CbbY/CbbZ/Gph/YieH family.</text>
</comment>
<evidence type="ECO:0000256" key="2">
    <source>
        <dbReference type="ARBA" id="ARBA00006171"/>
    </source>
</evidence>
<dbReference type="Pfam" id="PF13419">
    <property type="entry name" value="HAD_2"/>
    <property type="match status" value="1"/>
</dbReference>
<evidence type="ECO:0000256" key="1">
    <source>
        <dbReference type="ARBA" id="ARBA00001946"/>
    </source>
</evidence>
<dbReference type="InterPro" id="IPR036412">
    <property type="entry name" value="HAD-like_sf"/>
</dbReference>
<dbReference type="InterPro" id="IPR023214">
    <property type="entry name" value="HAD_sf"/>
</dbReference>
<evidence type="ECO:0000313" key="6">
    <source>
        <dbReference type="Proteomes" id="UP000604161"/>
    </source>
</evidence>
<dbReference type="InterPro" id="IPR023198">
    <property type="entry name" value="PGP-like_dom2"/>
</dbReference>
<reference evidence="5 6" key="1">
    <citation type="submission" date="2020-09" db="EMBL/GenBank/DDBJ databases">
        <title>Marinomonas sp. nov., isolated from the cysticercosis algae of Qingdao, China.</title>
        <authorList>
            <person name="Sun X."/>
        </authorList>
    </citation>
    <scope>NUCLEOTIDE SEQUENCE [LARGE SCALE GENOMIC DNA]</scope>
    <source>
        <strain evidence="5 6">SM2066</strain>
    </source>
</reference>
<dbReference type="PANTHER" id="PTHR46193">
    <property type="entry name" value="6-PHOSPHOGLUCONATE PHOSPHATASE"/>
    <property type="match status" value="1"/>
</dbReference>
<dbReference type="Proteomes" id="UP000604161">
    <property type="component" value="Unassembled WGS sequence"/>
</dbReference>
<gene>
    <name evidence="5" type="ORF">IF202_12355</name>
</gene>
<dbReference type="SFLD" id="SFLDS00003">
    <property type="entry name" value="Haloacid_Dehalogenase"/>
    <property type="match status" value="1"/>
</dbReference>
<comment type="cofactor">
    <cofactor evidence="1">
        <name>Mg(2+)</name>
        <dbReference type="ChEBI" id="CHEBI:18420"/>
    </cofactor>
</comment>
<dbReference type="PRINTS" id="PR00413">
    <property type="entry name" value="HADHALOGNASE"/>
</dbReference>
<evidence type="ECO:0000256" key="4">
    <source>
        <dbReference type="ARBA" id="ARBA00022842"/>
    </source>
</evidence>
<comment type="caution">
    <text evidence="5">The sequence shown here is derived from an EMBL/GenBank/DDBJ whole genome shotgun (WGS) entry which is preliminary data.</text>
</comment>
<evidence type="ECO:0000256" key="3">
    <source>
        <dbReference type="ARBA" id="ARBA00022723"/>
    </source>
</evidence>
<dbReference type="SUPFAM" id="SSF56784">
    <property type="entry name" value="HAD-like"/>
    <property type="match status" value="1"/>
</dbReference>
<name>A0ABR8P0Z1_9GAMM</name>
<dbReference type="SFLD" id="SFLDG01129">
    <property type="entry name" value="C1.5:_HAD__Beta-PGM__Phosphata"/>
    <property type="match status" value="1"/>
</dbReference>
<dbReference type="Gene3D" id="1.10.150.240">
    <property type="entry name" value="Putative phosphatase, domain 2"/>
    <property type="match status" value="1"/>
</dbReference>
<dbReference type="Gene3D" id="3.40.50.1000">
    <property type="entry name" value="HAD superfamily/HAD-like"/>
    <property type="match status" value="1"/>
</dbReference>
<accession>A0ABR8P0Z1</accession>
<dbReference type="RefSeq" id="WP_191595231.1">
    <property type="nucleotide sequence ID" value="NZ_JACYFC010000004.1"/>
</dbReference>
<dbReference type="EMBL" id="JACYFC010000004">
    <property type="protein sequence ID" value="MBD5771838.1"/>
    <property type="molecule type" value="Genomic_DNA"/>
</dbReference>
<organism evidence="5 6">
    <name type="scientific">Marinomonas colpomeniae</name>
    <dbReference type="NCBI Taxonomy" id="2774408"/>
    <lineage>
        <taxon>Bacteria</taxon>
        <taxon>Pseudomonadati</taxon>
        <taxon>Pseudomonadota</taxon>
        <taxon>Gammaproteobacteria</taxon>
        <taxon>Oceanospirillales</taxon>
        <taxon>Oceanospirillaceae</taxon>
        <taxon>Marinomonas</taxon>
    </lineage>
</organism>
<dbReference type="InterPro" id="IPR041492">
    <property type="entry name" value="HAD_2"/>
</dbReference>
<dbReference type="InterPro" id="IPR006439">
    <property type="entry name" value="HAD-SF_hydro_IA"/>
</dbReference>
<protein>
    <submittedName>
        <fullName evidence="5">HAD family phosphatase</fullName>
    </submittedName>
</protein>
<proteinExistence type="inferred from homology"/>
<dbReference type="SFLD" id="SFLDG01135">
    <property type="entry name" value="C1.5.6:_HAD__Beta-PGM__Phospha"/>
    <property type="match status" value="1"/>
</dbReference>
<dbReference type="InterPro" id="IPR051600">
    <property type="entry name" value="Beta-PGM-like"/>
</dbReference>